<evidence type="ECO:0000313" key="8">
    <source>
        <dbReference type="Proteomes" id="UP000282837"/>
    </source>
</evidence>
<evidence type="ECO:0000256" key="3">
    <source>
        <dbReference type="ARBA" id="ARBA00022692"/>
    </source>
</evidence>
<comment type="subcellular location">
    <subcellularLocation>
        <location evidence="6">Cell membrane</location>
        <topology evidence="6">Multi-pass membrane protein</topology>
    </subcellularLocation>
    <subcellularLocation>
        <location evidence="1">Membrane</location>
    </subcellularLocation>
</comment>
<dbReference type="PROSITE" id="PS50895">
    <property type="entry name" value="SURF1"/>
    <property type="match status" value="1"/>
</dbReference>
<keyword evidence="8" id="KW-1185">Reference proteome</keyword>
<dbReference type="Pfam" id="PF02104">
    <property type="entry name" value="SURF1"/>
    <property type="match status" value="1"/>
</dbReference>
<dbReference type="AlphaFoldDB" id="A0A3S2YAR0"/>
<comment type="similarity">
    <text evidence="2 6">Belongs to the SURF1 family.</text>
</comment>
<sequence length="244" mass="26206">MNQTLSGQAKGRRRILPVAALLLCATLFAALGTWQVKRLAWKEALIAHVSAVSTAAPVDAAKLPSAPDAATLDDLEYRQVSVSGRFDPAGTTLVSALTELGAGYWVLAPLRLEDGRAIWINRGYVPLGSTRGQQATLLPTSPQSLIGLLRKSEAPSNILRANQPEAERWYFRNLPQIAAKAGVKDSGIAWFIDAKAESAPAKGQPVAGLTVIAFPNNHLPYAITWFGLCAMCFGGIWLVLRHRG</sequence>
<keyword evidence="6" id="KW-1003">Cell membrane</keyword>
<dbReference type="PANTHER" id="PTHR23427">
    <property type="entry name" value="SURFEIT LOCUS PROTEIN"/>
    <property type="match status" value="1"/>
</dbReference>
<dbReference type="InterPro" id="IPR002994">
    <property type="entry name" value="Surf1/Shy1"/>
</dbReference>
<keyword evidence="3 6" id="KW-0812">Transmembrane</keyword>
<evidence type="ECO:0000313" key="7">
    <source>
        <dbReference type="EMBL" id="RVU06310.1"/>
    </source>
</evidence>
<proteinExistence type="inferred from homology"/>
<comment type="caution">
    <text evidence="7">The sequence shown here is derived from an EMBL/GenBank/DDBJ whole genome shotgun (WGS) entry which is preliminary data.</text>
</comment>
<evidence type="ECO:0000256" key="2">
    <source>
        <dbReference type="ARBA" id="ARBA00007165"/>
    </source>
</evidence>
<reference evidence="7 8" key="1">
    <citation type="submission" date="2019-01" db="EMBL/GenBank/DDBJ databases">
        <authorList>
            <person name="Chen W.-M."/>
        </authorList>
    </citation>
    <scope>NUCLEOTIDE SEQUENCE [LARGE SCALE GENOMIC DNA]</scope>
    <source>
        <strain evidence="7 8">FSY-9</strain>
    </source>
</reference>
<dbReference type="CDD" id="cd06662">
    <property type="entry name" value="SURF1"/>
    <property type="match status" value="1"/>
</dbReference>
<dbReference type="InterPro" id="IPR045214">
    <property type="entry name" value="Surf1/Surf4"/>
</dbReference>
<accession>A0A3S2YAR0</accession>
<gene>
    <name evidence="7" type="ORF">EOE18_05625</name>
</gene>
<keyword evidence="5 6" id="KW-0472">Membrane</keyword>
<evidence type="ECO:0000256" key="4">
    <source>
        <dbReference type="ARBA" id="ARBA00022989"/>
    </source>
</evidence>
<evidence type="ECO:0000256" key="1">
    <source>
        <dbReference type="ARBA" id="ARBA00004370"/>
    </source>
</evidence>
<dbReference type="RefSeq" id="WP_127707080.1">
    <property type="nucleotide sequence ID" value="NZ_SACO01000003.1"/>
</dbReference>
<dbReference type="GO" id="GO:0005886">
    <property type="term" value="C:plasma membrane"/>
    <property type="evidence" value="ECO:0007669"/>
    <property type="project" value="UniProtKB-SubCell"/>
</dbReference>
<protein>
    <recommendedName>
        <fullName evidence="6">SURF1-like protein</fullName>
    </recommendedName>
</protein>
<comment type="caution">
    <text evidence="6">Lacks conserved residue(s) required for the propagation of feature annotation.</text>
</comment>
<name>A0A3S2YAR0_9SPHN</name>
<evidence type="ECO:0000256" key="5">
    <source>
        <dbReference type="ARBA" id="ARBA00023136"/>
    </source>
</evidence>
<feature type="transmembrane region" description="Helical" evidence="6">
    <location>
        <begin position="219"/>
        <end position="240"/>
    </location>
</feature>
<dbReference type="EMBL" id="SACO01000003">
    <property type="protein sequence ID" value="RVU06310.1"/>
    <property type="molecule type" value="Genomic_DNA"/>
</dbReference>
<dbReference type="Proteomes" id="UP000282837">
    <property type="component" value="Unassembled WGS sequence"/>
</dbReference>
<evidence type="ECO:0000256" key="6">
    <source>
        <dbReference type="RuleBase" id="RU363076"/>
    </source>
</evidence>
<keyword evidence="4 6" id="KW-1133">Transmembrane helix</keyword>
<dbReference type="OrthoDB" id="6079986at2"/>
<organism evidence="7 8">
    <name type="scientific">Novosphingobium umbonatum</name>
    <dbReference type="NCBI Taxonomy" id="1908524"/>
    <lineage>
        <taxon>Bacteria</taxon>
        <taxon>Pseudomonadati</taxon>
        <taxon>Pseudomonadota</taxon>
        <taxon>Alphaproteobacteria</taxon>
        <taxon>Sphingomonadales</taxon>
        <taxon>Sphingomonadaceae</taxon>
        <taxon>Novosphingobium</taxon>
    </lineage>
</organism>
<dbReference type="PANTHER" id="PTHR23427:SF2">
    <property type="entry name" value="SURFEIT LOCUS PROTEIN 1"/>
    <property type="match status" value="1"/>
</dbReference>